<dbReference type="Gene3D" id="2.60.40.640">
    <property type="match status" value="1"/>
</dbReference>
<feature type="domain" description="Arrestin-like N-terminal" evidence="1">
    <location>
        <begin position="41"/>
        <end position="144"/>
    </location>
</feature>
<evidence type="ECO:0000313" key="3">
    <source>
        <dbReference type="Proteomes" id="UP000187209"/>
    </source>
</evidence>
<proteinExistence type="predicted"/>
<comment type="caution">
    <text evidence="2">The sequence shown here is derived from an EMBL/GenBank/DDBJ whole genome shotgun (WGS) entry which is preliminary data.</text>
</comment>
<dbReference type="PANTHER" id="PTHR11188">
    <property type="entry name" value="ARRESTIN DOMAIN CONTAINING PROTEIN"/>
    <property type="match status" value="1"/>
</dbReference>
<dbReference type="GO" id="GO:0005737">
    <property type="term" value="C:cytoplasm"/>
    <property type="evidence" value="ECO:0007669"/>
    <property type="project" value="TreeGrafter"/>
</dbReference>
<organism evidence="2 3">
    <name type="scientific">Stentor coeruleus</name>
    <dbReference type="NCBI Taxonomy" id="5963"/>
    <lineage>
        <taxon>Eukaryota</taxon>
        <taxon>Sar</taxon>
        <taxon>Alveolata</taxon>
        <taxon>Ciliophora</taxon>
        <taxon>Postciliodesmatophora</taxon>
        <taxon>Heterotrichea</taxon>
        <taxon>Heterotrichida</taxon>
        <taxon>Stentoridae</taxon>
        <taxon>Stentor</taxon>
    </lineage>
</organism>
<dbReference type="InterPro" id="IPR011021">
    <property type="entry name" value="Arrestin-like_N"/>
</dbReference>
<dbReference type="OrthoDB" id="290614at2759"/>
<sequence length="383" mass="44021">MEGQAKTPQSSSKFPNPETIDDYILDTPKNYIFLVLDCYSYISGENVTGEILINIVKSLPNASLKFIARGIEAVHVFDKTLKTNILVEDRAEIFNVEEICRNWDDELQPGHYVFPFNFKIPQYAPSTFYYSGEDDLGYYVKAEVFYHISAKIFTENKDIGIVHSRIVTIKNRDSLNKPMSLIEKSVVVPGCCFKNRGTTGLKLYLNNKDHCSVDGEVKFNLDPDNSWCTVPINHVTALVVLDVTVTTHKGDFKSRRILSKTERAAWINAYSNRVYEKDFDYTVDLKVSSEELNPSSNSTPLINCQYYVEMQLYYDVIFNKNPAVIRMNFHVNPGINYRKEEAKLPIDWNPVEAPISSFIVETKSILYIEKERRDSCLYNQQLI</sequence>
<dbReference type="Proteomes" id="UP000187209">
    <property type="component" value="Unassembled WGS sequence"/>
</dbReference>
<protein>
    <recommendedName>
        <fullName evidence="1">Arrestin-like N-terminal domain-containing protein</fullName>
    </recommendedName>
</protein>
<dbReference type="InterPro" id="IPR014756">
    <property type="entry name" value="Ig_E-set"/>
</dbReference>
<dbReference type="GO" id="GO:0015031">
    <property type="term" value="P:protein transport"/>
    <property type="evidence" value="ECO:0007669"/>
    <property type="project" value="TreeGrafter"/>
</dbReference>
<keyword evidence="3" id="KW-1185">Reference proteome</keyword>
<accession>A0A1R2BKH0</accession>
<dbReference type="InterPro" id="IPR050357">
    <property type="entry name" value="Arrestin_domain-protein"/>
</dbReference>
<dbReference type="Pfam" id="PF00339">
    <property type="entry name" value="Arrestin_N"/>
    <property type="match status" value="1"/>
</dbReference>
<name>A0A1R2BKH0_9CILI</name>
<dbReference type="PANTHER" id="PTHR11188:SF17">
    <property type="entry name" value="FI21816P1"/>
    <property type="match status" value="1"/>
</dbReference>
<dbReference type="InterPro" id="IPR014752">
    <property type="entry name" value="Arrestin-like_C"/>
</dbReference>
<dbReference type="SUPFAM" id="SSF81296">
    <property type="entry name" value="E set domains"/>
    <property type="match status" value="1"/>
</dbReference>
<dbReference type="EMBL" id="MPUH01000585">
    <property type="protein sequence ID" value="OMJ77256.1"/>
    <property type="molecule type" value="Genomic_DNA"/>
</dbReference>
<gene>
    <name evidence="2" type="ORF">SteCoe_23207</name>
</gene>
<dbReference type="AlphaFoldDB" id="A0A1R2BKH0"/>
<reference evidence="2 3" key="1">
    <citation type="submission" date="2016-11" db="EMBL/GenBank/DDBJ databases">
        <title>The macronuclear genome of Stentor coeruleus: a giant cell with tiny introns.</title>
        <authorList>
            <person name="Slabodnick M."/>
            <person name="Ruby J.G."/>
            <person name="Reiff S.B."/>
            <person name="Swart E.C."/>
            <person name="Gosai S."/>
            <person name="Prabakaran S."/>
            <person name="Witkowska E."/>
            <person name="Larue G.E."/>
            <person name="Fisher S."/>
            <person name="Freeman R.M."/>
            <person name="Gunawardena J."/>
            <person name="Chu W."/>
            <person name="Stover N.A."/>
            <person name="Gregory B.D."/>
            <person name="Nowacki M."/>
            <person name="Derisi J."/>
            <person name="Roy S.W."/>
            <person name="Marshall W.F."/>
            <person name="Sood P."/>
        </authorList>
    </citation>
    <scope>NUCLEOTIDE SEQUENCE [LARGE SCALE GENOMIC DNA]</scope>
    <source>
        <strain evidence="2">WM001</strain>
    </source>
</reference>
<evidence type="ECO:0000259" key="1">
    <source>
        <dbReference type="Pfam" id="PF00339"/>
    </source>
</evidence>
<evidence type="ECO:0000313" key="2">
    <source>
        <dbReference type="EMBL" id="OMJ77256.1"/>
    </source>
</evidence>